<feature type="domain" description="Glycosyltransferase N-terminal" evidence="5">
    <location>
        <begin position="12"/>
        <end position="250"/>
    </location>
</feature>
<dbReference type="EMBL" id="JAMRDG010000001">
    <property type="protein sequence ID" value="KAJ3706408.1"/>
    <property type="molecule type" value="Genomic_DNA"/>
</dbReference>
<gene>
    <name evidence="6" type="ORF">LUZ61_010113</name>
</gene>
<reference evidence="6 7" key="1">
    <citation type="journal article" date="2022" name="Cell">
        <title>Repeat-based holocentromeres influence genome architecture and karyotype evolution.</title>
        <authorList>
            <person name="Hofstatter P.G."/>
            <person name="Thangavel G."/>
            <person name="Lux T."/>
            <person name="Neumann P."/>
            <person name="Vondrak T."/>
            <person name="Novak P."/>
            <person name="Zhang M."/>
            <person name="Costa L."/>
            <person name="Castellani M."/>
            <person name="Scott A."/>
            <person name="Toegelov H."/>
            <person name="Fuchs J."/>
            <person name="Mata-Sucre Y."/>
            <person name="Dias Y."/>
            <person name="Vanzela A.L.L."/>
            <person name="Huettel B."/>
            <person name="Almeida C.C.S."/>
            <person name="Simkova H."/>
            <person name="Souza G."/>
            <person name="Pedrosa-Harand A."/>
            <person name="Macas J."/>
            <person name="Mayer K.F.X."/>
            <person name="Houben A."/>
            <person name="Marques A."/>
        </authorList>
    </citation>
    <scope>NUCLEOTIDE SEQUENCE [LARGE SCALE GENOMIC DNA]</scope>
    <source>
        <strain evidence="6">RhyTen1mFocal</strain>
    </source>
</reference>
<dbReference type="EC" id="2.4.1.-" evidence="4"/>
<dbReference type="Pfam" id="PF00201">
    <property type="entry name" value="UDPGT"/>
    <property type="match status" value="1"/>
</dbReference>
<accession>A0AAD6EZB7</accession>
<evidence type="ECO:0000259" key="5">
    <source>
        <dbReference type="Pfam" id="PF26168"/>
    </source>
</evidence>
<dbReference type="PANTHER" id="PTHR48044:SF29">
    <property type="entry name" value="GLYCOSYLTRANSFERASE"/>
    <property type="match status" value="1"/>
</dbReference>
<proteinExistence type="inferred from homology"/>
<dbReference type="Proteomes" id="UP001210211">
    <property type="component" value="Unassembled WGS sequence"/>
</dbReference>
<dbReference type="PANTHER" id="PTHR48044">
    <property type="entry name" value="GLYCOSYLTRANSFERASE"/>
    <property type="match status" value="1"/>
</dbReference>
<dbReference type="InterPro" id="IPR002213">
    <property type="entry name" value="UDP_glucos_trans"/>
</dbReference>
<comment type="similarity">
    <text evidence="1 3">Belongs to the UDP-glycosyltransferase family.</text>
</comment>
<dbReference type="InterPro" id="IPR058980">
    <property type="entry name" value="Glyco_transf_N"/>
</dbReference>
<dbReference type="Gene3D" id="3.40.50.2000">
    <property type="entry name" value="Glycogen Phosphorylase B"/>
    <property type="match status" value="2"/>
</dbReference>
<keyword evidence="3" id="KW-0328">Glycosyltransferase</keyword>
<dbReference type="AlphaFoldDB" id="A0AAD6EZB7"/>
<evidence type="ECO:0000256" key="3">
    <source>
        <dbReference type="RuleBase" id="RU003718"/>
    </source>
</evidence>
<dbReference type="GO" id="GO:0008194">
    <property type="term" value="F:UDP-glycosyltransferase activity"/>
    <property type="evidence" value="ECO:0007669"/>
    <property type="project" value="InterPro"/>
</dbReference>
<organism evidence="6 7">
    <name type="scientific">Rhynchospora tenuis</name>
    <dbReference type="NCBI Taxonomy" id="198213"/>
    <lineage>
        <taxon>Eukaryota</taxon>
        <taxon>Viridiplantae</taxon>
        <taxon>Streptophyta</taxon>
        <taxon>Embryophyta</taxon>
        <taxon>Tracheophyta</taxon>
        <taxon>Spermatophyta</taxon>
        <taxon>Magnoliopsida</taxon>
        <taxon>Liliopsida</taxon>
        <taxon>Poales</taxon>
        <taxon>Cyperaceae</taxon>
        <taxon>Cyperoideae</taxon>
        <taxon>Rhynchosporeae</taxon>
        <taxon>Rhynchospora</taxon>
    </lineage>
</organism>
<evidence type="ECO:0000256" key="4">
    <source>
        <dbReference type="RuleBase" id="RU362057"/>
    </source>
</evidence>
<dbReference type="CDD" id="cd03784">
    <property type="entry name" value="GT1_Gtf-like"/>
    <property type="match status" value="1"/>
</dbReference>
<evidence type="ECO:0000313" key="7">
    <source>
        <dbReference type="Proteomes" id="UP001210211"/>
    </source>
</evidence>
<keyword evidence="7" id="KW-1185">Reference proteome</keyword>
<dbReference type="Pfam" id="PF26168">
    <property type="entry name" value="Glyco_transf_N"/>
    <property type="match status" value="1"/>
</dbReference>
<keyword evidence="2 3" id="KW-0808">Transferase</keyword>
<dbReference type="FunFam" id="3.40.50.2000:FF:000060">
    <property type="entry name" value="Glycosyltransferase"/>
    <property type="match status" value="1"/>
</dbReference>
<dbReference type="SUPFAM" id="SSF53756">
    <property type="entry name" value="UDP-Glycosyltransferase/glycogen phosphorylase"/>
    <property type="match status" value="1"/>
</dbReference>
<dbReference type="PROSITE" id="PS00375">
    <property type="entry name" value="UDPGT"/>
    <property type="match status" value="1"/>
</dbReference>
<evidence type="ECO:0000256" key="1">
    <source>
        <dbReference type="ARBA" id="ARBA00009995"/>
    </source>
</evidence>
<evidence type="ECO:0000313" key="6">
    <source>
        <dbReference type="EMBL" id="KAJ3706408.1"/>
    </source>
</evidence>
<dbReference type="GO" id="GO:1901137">
    <property type="term" value="P:carbohydrate derivative biosynthetic process"/>
    <property type="evidence" value="ECO:0007669"/>
    <property type="project" value="UniProtKB-ARBA"/>
</dbReference>
<comment type="caution">
    <text evidence="6">The sequence shown here is derived from an EMBL/GenBank/DDBJ whole genome shotgun (WGS) entry which is preliminary data.</text>
</comment>
<name>A0AAD6EZB7_9POAL</name>
<dbReference type="InterPro" id="IPR035595">
    <property type="entry name" value="UDP_glycos_trans_CS"/>
</dbReference>
<evidence type="ECO:0000256" key="2">
    <source>
        <dbReference type="ARBA" id="ARBA00022679"/>
    </source>
</evidence>
<sequence>MHISIYSMDKNTLSVLMLPWLSHGHANRYLELAKRLIQERDNISIHFCSTPIILESIRDILNWPPTATSSSSLPAPQSRINLVEIHLPESAELPPHLHTTKHLPSHLITTLSRAFAQSQQSFSQILDIVRPDLLIFDIFQPWAAHLSRERNIPAVVYIGCTVAASLFSHCYFKPGKEFPFPAIRLTNDNRRQKKGPEDDQHVHSVLERVALSWQLSDFVITRSFREVESKYIDYLSTLIGKEVVPTGPLIPDINNVSTGNSQEAESVMKWLDQRKSRSVVFVSFGSEYFMPYKEMEQLAHGLELSGACFIWVARFPKINTEGTEGDSKELLHGLAERVGPERGLVITSWAPQRKILVHRNLGAFLTHCGWSSVIEGMQAGIPMIALPMEWDQPINAQLMVELGIGVEIPQHGLGNFTGQDVAASIKQILQSESGERVRQNAEDLAEVIRNRKDDEIPNLANKIVELVRNVKASVELVRSVKAS</sequence>
<protein>
    <recommendedName>
        <fullName evidence="4">Glycosyltransferase</fullName>
        <ecNumber evidence="4">2.4.1.-</ecNumber>
    </recommendedName>
</protein>